<feature type="compositionally biased region" description="Basic and acidic residues" evidence="1">
    <location>
        <begin position="682"/>
        <end position="692"/>
    </location>
</feature>
<evidence type="ECO:0000313" key="3">
    <source>
        <dbReference type="EMBL" id="KAF2669541.1"/>
    </source>
</evidence>
<feature type="compositionally biased region" description="Polar residues" evidence="1">
    <location>
        <begin position="670"/>
        <end position="681"/>
    </location>
</feature>
<organism evidence="3 4">
    <name type="scientific">Microthyrium microscopicum</name>
    <dbReference type="NCBI Taxonomy" id="703497"/>
    <lineage>
        <taxon>Eukaryota</taxon>
        <taxon>Fungi</taxon>
        <taxon>Dikarya</taxon>
        <taxon>Ascomycota</taxon>
        <taxon>Pezizomycotina</taxon>
        <taxon>Dothideomycetes</taxon>
        <taxon>Dothideomycetes incertae sedis</taxon>
        <taxon>Microthyriales</taxon>
        <taxon>Microthyriaceae</taxon>
        <taxon>Microthyrium</taxon>
    </lineage>
</organism>
<sequence>MELDQLRLTWVNESYSHGGTNYSGNPVTNATITTIEEVSDEEAEACMKELSLWSARTASTQVENPNDYDTVFRTKFRTTTWESWQPVGEGCAYTLDGIPRFHFTTISSTQTIFVTNFITYTTFEVQARATSVDASLPIPRPTCSMNAKYCSLRNEEYFANAAAGAPEDFDSYDVKPFNAYNEAPQCPFVIDCQIDMQNEVILLHWPTDEAHTERCAGNSTSSAAKSSGLQFKAVTPRIAIMSAITFRGNDLYFLEKQASTVGQNYSETYSYREEGQRQFSSILTGPFTFTSPSIYLAHHAISSVNYLEAPQGSIISPAGILTLQPDDIRTARRRQRPNIHQVLSGEWVPSDMDGSGRTQEDIVPMTWLDAMDPVPASVYFDWREDCEGRQTHCATITDDTYRPKLVLRNRIWSSILPQKYHRCARFDLVDPDITLSAIVASSEDLQGLLQVPRVSKPVASPLRHSMAQPTQNEAAAQMSDRGNALNRPGSGEALPGHIATAPGAMATNSGLLQIGDVWPTGPELNTAILSPGGRQFNGEVLTVQAKQELKVAIDQFKRATDPSHGAENGPGKAISETLASFAKDFGQRIDQILSTTAASPKINDRTIRKLRNMIETFNNELPKSLSSITGSDATQSNELSAGLISQIEELNRWTQEMLQTDASGHGFIQGESTIQGSTSDGKWSDDENHGSSRLDQVSTSRKASANVLIPWWALFISCIIAPVLLC</sequence>
<feature type="transmembrane region" description="Helical" evidence="2">
    <location>
        <begin position="708"/>
        <end position="725"/>
    </location>
</feature>
<feature type="region of interest" description="Disordered" evidence="1">
    <location>
        <begin position="464"/>
        <end position="494"/>
    </location>
</feature>
<dbReference type="EMBL" id="MU004235">
    <property type="protein sequence ID" value="KAF2669541.1"/>
    <property type="molecule type" value="Genomic_DNA"/>
</dbReference>
<evidence type="ECO:0000256" key="2">
    <source>
        <dbReference type="SAM" id="Phobius"/>
    </source>
</evidence>
<accession>A0A6A6UD88</accession>
<keyword evidence="2" id="KW-1133">Transmembrane helix</keyword>
<keyword evidence="2" id="KW-0812">Transmembrane</keyword>
<dbReference type="Proteomes" id="UP000799302">
    <property type="component" value="Unassembled WGS sequence"/>
</dbReference>
<keyword evidence="2" id="KW-0472">Membrane</keyword>
<gene>
    <name evidence="3" type="ORF">BT63DRAFT_413959</name>
</gene>
<proteinExistence type="predicted"/>
<keyword evidence="4" id="KW-1185">Reference proteome</keyword>
<name>A0A6A6UD88_9PEZI</name>
<evidence type="ECO:0000313" key="4">
    <source>
        <dbReference type="Proteomes" id="UP000799302"/>
    </source>
</evidence>
<dbReference type="OrthoDB" id="3944128at2759"/>
<evidence type="ECO:0000256" key="1">
    <source>
        <dbReference type="SAM" id="MobiDB-lite"/>
    </source>
</evidence>
<feature type="region of interest" description="Disordered" evidence="1">
    <location>
        <begin position="668"/>
        <end position="696"/>
    </location>
</feature>
<reference evidence="3" key="1">
    <citation type="journal article" date="2020" name="Stud. Mycol.">
        <title>101 Dothideomycetes genomes: a test case for predicting lifestyles and emergence of pathogens.</title>
        <authorList>
            <person name="Haridas S."/>
            <person name="Albert R."/>
            <person name="Binder M."/>
            <person name="Bloem J."/>
            <person name="Labutti K."/>
            <person name="Salamov A."/>
            <person name="Andreopoulos B."/>
            <person name="Baker S."/>
            <person name="Barry K."/>
            <person name="Bills G."/>
            <person name="Bluhm B."/>
            <person name="Cannon C."/>
            <person name="Castanera R."/>
            <person name="Culley D."/>
            <person name="Daum C."/>
            <person name="Ezra D."/>
            <person name="Gonzalez J."/>
            <person name="Henrissat B."/>
            <person name="Kuo A."/>
            <person name="Liang C."/>
            <person name="Lipzen A."/>
            <person name="Lutzoni F."/>
            <person name="Magnuson J."/>
            <person name="Mondo S."/>
            <person name="Nolan M."/>
            <person name="Ohm R."/>
            <person name="Pangilinan J."/>
            <person name="Park H.-J."/>
            <person name="Ramirez L."/>
            <person name="Alfaro M."/>
            <person name="Sun H."/>
            <person name="Tritt A."/>
            <person name="Yoshinaga Y."/>
            <person name="Zwiers L.-H."/>
            <person name="Turgeon B."/>
            <person name="Goodwin S."/>
            <person name="Spatafora J."/>
            <person name="Crous P."/>
            <person name="Grigoriev I."/>
        </authorList>
    </citation>
    <scope>NUCLEOTIDE SEQUENCE</scope>
    <source>
        <strain evidence="3">CBS 115976</strain>
    </source>
</reference>
<protein>
    <submittedName>
        <fullName evidence="3">Uncharacterized protein</fullName>
    </submittedName>
</protein>
<dbReference type="AlphaFoldDB" id="A0A6A6UD88"/>